<keyword evidence="4" id="KW-0798">TonB box</keyword>
<accession>A0ABN1LPI2</accession>
<evidence type="ECO:0000256" key="5">
    <source>
        <dbReference type="SAM" id="SignalP"/>
    </source>
</evidence>
<protein>
    <recommendedName>
        <fullName evidence="10">TonB-dependent receptor</fullName>
    </recommendedName>
</protein>
<evidence type="ECO:0000313" key="8">
    <source>
        <dbReference type="EMBL" id="GAA0858703.1"/>
    </source>
</evidence>
<proteinExistence type="inferred from homology"/>
<dbReference type="InterPro" id="IPR012910">
    <property type="entry name" value="Plug_dom"/>
</dbReference>
<keyword evidence="9" id="KW-1185">Reference proteome</keyword>
<dbReference type="Proteomes" id="UP001500359">
    <property type="component" value="Unassembled WGS sequence"/>
</dbReference>
<gene>
    <name evidence="8" type="ORF">GCM10009114_29340</name>
</gene>
<evidence type="ECO:0000259" key="6">
    <source>
        <dbReference type="Pfam" id="PF00593"/>
    </source>
</evidence>
<dbReference type="Pfam" id="PF00593">
    <property type="entry name" value="TonB_dep_Rec_b-barrel"/>
    <property type="match status" value="1"/>
</dbReference>
<evidence type="ECO:0000259" key="7">
    <source>
        <dbReference type="Pfam" id="PF07715"/>
    </source>
</evidence>
<dbReference type="PANTHER" id="PTHR47234:SF2">
    <property type="entry name" value="TONB-DEPENDENT RECEPTOR"/>
    <property type="match status" value="1"/>
</dbReference>
<comment type="caution">
    <text evidence="8">The sequence shown here is derived from an EMBL/GenBank/DDBJ whole genome shotgun (WGS) entry which is preliminary data.</text>
</comment>
<evidence type="ECO:0000256" key="4">
    <source>
        <dbReference type="RuleBase" id="RU003357"/>
    </source>
</evidence>
<feature type="domain" description="TonB-dependent receptor-like beta-barrel" evidence="6">
    <location>
        <begin position="652"/>
        <end position="1086"/>
    </location>
</feature>
<keyword evidence="2 4" id="KW-0472">Membrane</keyword>
<dbReference type="Pfam" id="PF07715">
    <property type="entry name" value="Plug"/>
    <property type="match status" value="1"/>
</dbReference>
<feature type="signal peptide" evidence="5">
    <location>
        <begin position="1"/>
        <end position="27"/>
    </location>
</feature>
<dbReference type="RefSeq" id="WP_343861279.1">
    <property type="nucleotide sequence ID" value="NZ_BAAAFD010000009.1"/>
</dbReference>
<dbReference type="EMBL" id="BAAAFD010000009">
    <property type="protein sequence ID" value="GAA0858703.1"/>
    <property type="molecule type" value="Genomic_DNA"/>
</dbReference>
<dbReference type="Gene3D" id="2.170.130.10">
    <property type="entry name" value="TonB-dependent receptor, plug domain"/>
    <property type="match status" value="1"/>
</dbReference>
<dbReference type="InterPro" id="IPR037066">
    <property type="entry name" value="Plug_dom_sf"/>
</dbReference>
<evidence type="ECO:0000256" key="1">
    <source>
        <dbReference type="ARBA" id="ARBA00004442"/>
    </source>
</evidence>
<dbReference type="InterPro" id="IPR036942">
    <property type="entry name" value="Beta-barrel_TonB_sf"/>
</dbReference>
<comment type="similarity">
    <text evidence="4">Belongs to the TonB-dependent receptor family.</text>
</comment>
<dbReference type="Gene3D" id="2.40.170.20">
    <property type="entry name" value="TonB-dependent receptor, beta-barrel domain"/>
    <property type="match status" value="1"/>
</dbReference>
<evidence type="ECO:0000256" key="2">
    <source>
        <dbReference type="ARBA" id="ARBA00023136"/>
    </source>
</evidence>
<keyword evidence="3" id="KW-0998">Cell outer membrane</keyword>
<sequence length="1115" mass="119926">MRTQLTPRLKLSALSMAFAAISTQGVAQEAAIGAEDDVERIAITGSRIVRDANLGSGAPVQSISAEDIRSSGEFNITDVVNDIPALFSSQSTAASQSLNGEGFADGANILSLRGLGANRTLVLVNGKRHVGGSQGSAAVDIGSIPTNLIRDVEVLTGGASAVYGADAVTGVVNFILKDEFEGFEFDAQVGASTEGDAQQLKLSALFGESFDNDKGNIVISVEYGTSDGLRASERDGGVFVGSGRDWTNPAKRFQQGDISANNMPNFAQYFSPDNDRSNFGLAVPGSAADFINDFNAAFGNEPNLTQAELDFIAAAAAAPQRAVLPGRTFPFTSGYGLIVPGNGFTFGGFDPATDIDLNNNGVPDCYDSSTGYQSVFGAESFGAIGGCWNVLADGSVRPVQDGLVSSATQGFGGDSFNTIQRGDSYLIIPEEKITINLLTSYDIGDDSQLFGEIKYSAQEVKNNQQPTSFWDLLLGKPDNPYLPEFIRDVAQDTGGVSITIDPIGIGSGDTKNKRETFRVVGGIKGVLENDWNYEISAVYGRYDFEATRENSVVNDRFFAAIDAVIDPQSGNVACRVDVDPDTEAQTTPFNIPDYDPGYFSFTPGSNQCVPLNIWAGTSGITQEAVDWVTVTEKDKITLEQTVLTASLAGDSSEYFELPAGSIAFAVGAEYRKEQSEARFDPWQRGEIPEGSVLAAGSNIADVSNNTKLTFRPATLTVDETGDYDVSEVFAEVSIPLLEGEFLAEELTLDLAGRYSDYSSIGTTTTWLARAVWAPYEDLRFRVNISEAVRASNITELFGPRVGTTFRPADPCDAAQLQALRDGGQTELANNTQANCVAFFQQIGFDPTDGSGNYTFADPLTASFGGITGGNPNLQEETAETTSYGFVFTPSFIDGFSISIDYWDISIDDAINAVSGQNIVDGCYQGNSLNQQFCTLQTRNSSNGGFNFIESVAINFAKRETSGYDFSVGYTFDVDAHTFDLKISGTKVNELDDFTNPLDLTEVDPELGEIRRPELAGNVNLSWSFEGLKVALQSQYVDEMLVGFIEIETARSLYGDAVFMDEMWIHDLSFSYDIDDSLQVYGGLNNITDEEPFITNYAYPVSAVGRYAFVGFNVRM</sequence>
<comment type="subcellular location">
    <subcellularLocation>
        <location evidence="1 4">Cell outer membrane</location>
    </subcellularLocation>
</comment>
<feature type="chain" id="PRO_5045234843" description="TonB-dependent receptor" evidence="5">
    <location>
        <begin position="28"/>
        <end position="1115"/>
    </location>
</feature>
<dbReference type="InterPro" id="IPR000531">
    <property type="entry name" value="Beta-barrel_TonB"/>
</dbReference>
<name>A0ABN1LPI2_9ALTE</name>
<evidence type="ECO:0000256" key="3">
    <source>
        <dbReference type="ARBA" id="ARBA00023237"/>
    </source>
</evidence>
<evidence type="ECO:0000313" key="9">
    <source>
        <dbReference type="Proteomes" id="UP001500359"/>
    </source>
</evidence>
<feature type="domain" description="TonB-dependent receptor plug" evidence="7">
    <location>
        <begin position="57"/>
        <end position="171"/>
    </location>
</feature>
<reference evidence="8 9" key="1">
    <citation type="journal article" date="2019" name="Int. J. Syst. Evol. Microbiol.">
        <title>The Global Catalogue of Microorganisms (GCM) 10K type strain sequencing project: providing services to taxonomists for standard genome sequencing and annotation.</title>
        <authorList>
            <consortium name="The Broad Institute Genomics Platform"/>
            <consortium name="The Broad Institute Genome Sequencing Center for Infectious Disease"/>
            <person name="Wu L."/>
            <person name="Ma J."/>
        </authorList>
    </citation>
    <scope>NUCLEOTIDE SEQUENCE [LARGE SCALE GENOMIC DNA]</scope>
    <source>
        <strain evidence="8 9">JCM 15896</strain>
    </source>
</reference>
<keyword evidence="5" id="KW-0732">Signal</keyword>
<evidence type="ECO:0008006" key="10">
    <source>
        <dbReference type="Google" id="ProtNLM"/>
    </source>
</evidence>
<dbReference type="SUPFAM" id="SSF56935">
    <property type="entry name" value="Porins"/>
    <property type="match status" value="1"/>
</dbReference>
<dbReference type="PANTHER" id="PTHR47234">
    <property type="match status" value="1"/>
</dbReference>
<organism evidence="8 9">
    <name type="scientific">Aliiglaciecola litoralis</name>
    <dbReference type="NCBI Taxonomy" id="582857"/>
    <lineage>
        <taxon>Bacteria</taxon>
        <taxon>Pseudomonadati</taxon>
        <taxon>Pseudomonadota</taxon>
        <taxon>Gammaproteobacteria</taxon>
        <taxon>Alteromonadales</taxon>
        <taxon>Alteromonadaceae</taxon>
        <taxon>Aliiglaciecola</taxon>
    </lineage>
</organism>